<comment type="subcellular location">
    <subcellularLocation>
        <location evidence="1">Cell membrane</location>
        <topology evidence="1">Multi-pass membrane protein</topology>
    </subcellularLocation>
</comment>
<feature type="transmembrane region" description="Helical" evidence="8">
    <location>
        <begin position="199"/>
        <end position="216"/>
    </location>
</feature>
<proteinExistence type="inferred from homology"/>
<evidence type="ECO:0000256" key="5">
    <source>
        <dbReference type="ARBA" id="ARBA00022692"/>
    </source>
</evidence>
<accession>A0ABZ1BNK6</accession>
<organism evidence="9 10">
    <name type="scientific">Geochorda subterranea</name>
    <dbReference type="NCBI Taxonomy" id="3109564"/>
    <lineage>
        <taxon>Bacteria</taxon>
        <taxon>Bacillati</taxon>
        <taxon>Bacillota</taxon>
        <taxon>Limnochordia</taxon>
        <taxon>Limnochordales</taxon>
        <taxon>Geochordaceae</taxon>
        <taxon>Geochorda</taxon>
    </lineage>
</organism>
<evidence type="ECO:0000256" key="6">
    <source>
        <dbReference type="ARBA" id="ARBA00022989"/>
    </source>
</evidence>
<dbReference type="PANTHER" id="PTHR34979:SF1">
    <property type="entry name" value="INNER MEMBRANE PROTEIN YGAZ"/>
    <property type="match status" value="1"/>
</dbReference>
<evidence type="ECO:0000313" key="10">
    <source>
        <dbReference type="Proteomes" id="UP001333102"/>
    </source>
</evidence>
<evidence type="ECO:0000256" key="8">
    <source>
        <dbReference type="SAM" id="Phobius"/>
    </source>
</evidence>
<gene>
    <name evidence="9" type="ORF">VLY81_13320</name>
</gene>
<keyword evidence="4" id="KW-1003">Cell membrane</keyword>
<keyword evidence="5 8" id="KW-0812">Transmembrane</keyword>
<keyword evidence="6 8" id="KW-1133">Transmembrane helix</keyword>
<name>A0ABZ1BNK6_9FIRM</name>
<evidence type="ECO:0000256" key="1">
    <source>
        <dbReference type="ARBA" id="ARBA00004651"/>
    </source>
</evidence>
<evidence type="ECO:0000256" key="4">
    <source>
        <dbReference type="ARBA" id="ARBA00022475"/>
    </source>
</evidence>
<protein>
    <submittedName>
        <fullName evidence="9">AzlC family ABC transporter permease</fullName>
    </submittedName>
</protein>
<evidence type="ECO:0000256" key="2">
    <source>
        <dbReference type="ARBA" id="ARBA00010735"/>
    </source>
</evidence>
<keyword evidence="7 8" id="KW-0472">Membrane</keyword>
<reference evidence="10" key="1">
    <citation type="submission" date="2023-12" db="EMBL/GenBank/DDBJ databases">
        <title>Novel isolates from deep terrestrial aquifers shed light on the physiology and ecology of the class Limnochordia.</title>
        <authorList>
            <person name="Karnachuk O.V."/>
            <person name="Lukina A.P."/>
            <person name="Avakyan M.R."/>
            <person name="Kadnikov V."/>
            <person name="Begmatov S."/>
            <person name="Beletsky A.V."/>
            <person name="Mardanov A.V."/>
            <person name="Ravin N.V."/>
        </authorList>
    </citation>
    <scope>NUCLEOTIDE SEQUENCE [LARGE SCALE GENOMIC DNA]</scope>
    <source>
        <strain evidence="10">LN</strain>
    </source>
</reference>
<sequence length="264" mass="26605">METESMSRRPWLAGVKAALPIAVGYVPAAVAFGVTGRQAGLGVAETLLMSLVVYAGASQFALAGMIGTGVPAPAAAAAALALNVRHVLYGPALAPLLPRLGRAATVGLAFGLTDEVFAVASTLLPGRSVSGWWLLGLEATAYGAWVTGTWVGAVGGEAVAVRLPGVSAAMSFALPALFVALLMTLLASGPRGASEGETGALRASAAVGAAVAVGAWCVGWDRWAVLTAGLAGPVAGWAWLRRRAGPRGISSARARIRRGRTQQA</sequence>
<dbReference type="PANTHER" id="PTHR34979">
    <property type="entry name" value="INNER MEMBRANE PROTEIN YGAZ"/>
    <property type="match status" value="1"/>
</dbReference>
<keyword evidence="10" id="KW-1185">Reference proteome</keyword>
<evidence type="ECO:0000256" key="3">
    <source>
        <dbReference type="ARBA" id="ARBA00022448"/>
    </source>
</evidence>
<dbReference type="RefSeq" id="WP_324668699.1">
    <property type="nucleotide sequence ID" value="NZ_CP141614.1"/>
</dbReference>
<dbReference type="Pfam" id="PF03591">
    <property type="entry name" value="AzlC"/>
    <property type="match status" value="1"/>
</dbReference>
<feature type="transmembrane region" description="Helical" evidence="8">
    <location>
        <begin position="64"/>
        <end position="84"/>
    </location>
</feature>
<feature type="transmembrane region" description="Helical" evidence="8">
    <location>
        <begin position="12"/>
        <end position="33"/>
    </location>
</feature>
<dbReference type="Proteomes" id="UP001333102">
    <property type="component" value="Chromosome"/>
</dbReference>
<comment type="similarity">
    <text evidence="2">Belongs to the AzlC family.</text>
</comment>
<dbReference type="InterPro" id="IPR011606">
    <property type="entry name" value="Brnchd-chn_aa_trnsp_permease"/>
</dbReference>
<dbReference type="EMBL" id="CP141614">
    <property type="protein sequence ID" value="WRP14382.1"/>
    <property type="molecule type" value="Genomic_DNA"/>
</dbReference>
<feature type="transmembrane region" description="Helical" evidence="8">
    <location>
        <begin position="222"/>
        <end position="240"/>
    </location>
</feature>
<keyword evidence="3" id="KW-0813">Transport</keyword>
<feature type="transmembrane region" description="Helical" evidence="8">
    <location>
        <begin position="165"/>
        <end position="187"/>
    </location>
</feature>
<evidence type="ECO:0000256" key="7">
    <source>
        <dbReference type="ARBA" id="ARBA00023136"/>
    </source>
</evidence>
<feature type="transmembrane region" description="Helical" evidence="8">
    <location>
        <begin position="131"/>
        <end position="153"/>
    </location>
</feature>
<evidence type="ECO:0000313" key="9">
    <source>
        <dbReference type="EMBL" id="WRP14382.1"/>
    </source>
</evidence>